<evidence type="ECO:0000313" key="1">
    <source>
        <dbReference type="EMBL" id="KAF6296048.1"/>
    </source>
</evidence>
<name>A0A7J7T5S6_MYOMY</name>
<gene>
    <name evidence="1" type="ORF">mMyoMyo1_009178</name>
</gene>
<dbReference type="AlphaFoldDB" id="A0A7J7T5S6"/>
<evidence type="ECO:0000313" key="2">
    <source>
        <dbReference type="Proteomes" id="UP000527355"/>
    </source>
</evidence>
<keyword evidence="2" id="KW-1185">Reference proteome</keyword>
<proteinExistence type="predicted"/>
<comment type="caution">
    <text evidence="1">The sequence shown here is derived from an EMBL/GenBank/DDBJ whole genome shotgun (WGS) entry which is preliminary data.</text>
</comment>
<protein>
    <submittedName>
        <fullName evidence="1">Uncharacterized protein</fullName>
    </submittedName>
</protein>
<accession>A0A7J7T5S6</accession>
<dbReference type="Proteomes" id="UP000527355">
    <property type="component" value="Unassembled WGS sequence"/>
</dbReference>
<sequence>MHLAEGASNVCRMTGSSPSGWHTSFSSSKLSLSLEFWVRKLDESVSEFCSRHRKSGRVEEGSENLPSIHLHPHAQCPRTTVPNCSLEVGELVDFSRKCQVPPAWLQVHWPPFCSWKPPSCLCICCYSARFLESLPLQLKSLPQRGFPDGGFLDPVGRGLCGVLPGDISPAPSTVPGPSHRLIHLI</sequence>
<dbReference type="EMBL" id="JABWUV010000017">
    <property type="protein sequence ID" value="KAF6296048.1"/>
    <property type="molecule type" value="Genomic_DNA"/>
</dbReference>
<organism evidence="1 2">
    <name type="scientific">Myotis myotis</name>
    <name type="common">Greater mouse-eared bat</name>
    <name type="synonym">Vespertilio myotis</name>
    <dbReference type="NCBI Taxonomy" id="51298"/>
    <lineage>
        <taxon>Eukaryota</taxon>
        <taxon>Metazoa</taxon>
        <taxon>Chordata</taxon>
        <taxon>Craniata</taxon>
        <taxon>Vertebrata</taxon>
        <taxon>Euteleostomi</taxon>
        <taxon>Mammalia</taxon>
        <taxon>Eutheria</taxon>
        <taxon>Laurasiatheria</taxon>
        <taxon>Chiroptera</taxon>
        <taxon>Yangochiroptera</taxon>
        <taxon>Vespertilionidae</taxon>
        <taxon>Myotis</taxon>
    </lineage>
</organism>
<reference evidence="1 2" key="1">
    <citation type="journal article" date="2020" name="Nature">
        <title>Six reference-quality genomes reveal evolution of bat adaptations.</title>
        <authorList>
            <person name="Jebb D."/>
            <person name="Huang Z."/>
            <person name="Pippel M."/>
            <person name="Hughes G.M."/>
            <person name="Lavrichenko K."/>
            <person name="Devanna P."/>
            <person name="Winkler S."/>
            <person name="Jermiin L.S."/>
            <person name="Skirmuntt E.C."/>
            <person name="Katzourakis A."/>
            <person name="Burkitt-Gray L."/>
            <person name="Ray D.A."/>
            <person name="Sullivan K.A.M."/>
            <person name="Roscito J.G."/>
            <person name="Kirilenko B.M."/>
            <person name="Davalos L.M."/>
            <person name="Corthals A.P."/>
            <person name="Power M.L."/>
            <person name="Jones G."/>
            <person name="Ransome R.D."/>
            <person name="Dechmann D.K.N."/>
            <person name="Locatelli A.G."/>
            <person name="Puechmaille S.J."/>
            <person name="Fedrigo O."/>
            <person name="Jarvis E.D."/>
            <person name="Hiller M."/>
            <person name="Vernes S.C."/>
            <person name="Myers E.W."/>
            <person name="Teeling E.C."/>
        </authorList>
    </citation>
    <scope>NUCLEOTIDE SEQUENCE [LARGE SCALE GENOMIC DNA]</scope>
    <source>
        <strain evidence="1">MMyoMyo1</strain>
        <tissue evidence="1">Flight muscle</tissue>
    </source>
</reference>